<dbReference type="KEGG" id="tvr:TVD_05185"/>
<dbReference type="Pfam" id="PF01548">
    <property type="entry name" value="DEDD_Tnp_IS110"/>
    <property type="match status" value="1"/>
</dbReference>
<dbReference type="InterPro" id="IPR002525">
    <property type="entry name" value="Transp_IS110-like_N"/>
</dbReference>
<sequence length="313" mass="35208">MMATHRIGVDVGKAELWISIDGETAQPCPNELPAIRRWVRGLEGPADFALEATNDYHLALALEAHHQGHRVYLINGYRLNRYRESIGGRAKTDAGDARLLVRYLQREQDELRPWTLPPEGYRTLQKLLRRRATLVRARVMLEQSLRGVPELQANLKDLLREIGRLAAVLQRVLRETVGSAGWSDHARCCQQIEGVGPLTATGLTMAFHRGAFRSGDAFVAFLVLDVRIRDSGTKRGQRKLTKQADPALRRLLYLAAMQAKSKAAWSDYYQRCLDRGLATTQALNALARKLARVAFALMKNQTDYQPKIPCGET</sequence>
<evidence type="ECO:0000259" key="2">
    <source>
        <dbReference type="Pfam" id="PF02371"/>
    </source>
</evidence>
<accession>A0A0G3G0Q6</accession>
<evidence type="ECO:0000259" key="1">
    <source>
        <dbReference type="Pfam" id="PF01548"/>
    </source>
</evidence>
<proteinExistence type="predicted"/>
<dbReference type="GO" id="GO:0004803">
    <property type="term" value="F:transposase activity"/>
    <property type="evidence" value="ECO:0007669"/>
    <property type="project" value="InterPro"/>
</dbReference>
<dbReference type="GO" id="GO:0003677">
    <property type="term" value="F:DNA binding"/>
    <property type="evidence" value="ECO:0007669"/>
    <property type="project" value="InterPro"/>
</dbReference>
<protein>
    <submittedName>
        <fullName evidence="3">Transposase</fullName>
    </submittedName>
</protein>
<dbReference type="STRING" id="106634.TVD_05185"/>
<dbReference type="InterPro" id="IPR047650">
    <property type="entry name" value="Transpos_IS110"/>
</dbReference>
<dbReference type="AlphaFoldDB" id="A0A0G3G0Q6"/>
<dbReference type="GO" id="GO:0006313">
    <property type="term" value="P:DNA transposition"/>
    <property type="evidence" value="ECO:0007669"/>
    <property type="project" value="InterPro"/>
</dbReference>
<dbReference type="RefSeq" id="WP_047250986.1">
    <property type="nucleotide sequence ID" value="NZ_CP011367.1"/>
</dbReference>
<dbReference type="InterPro" id="IPR003346">
    <property type="entry name" value="Transposase_20"/>
</dbReference>
<feature type="domain" description="Transposase IS110-like N-terminal" evidence="1">
    <location>
        <begin position="7"/>
        <end position="147"/>
    </location>
</feature>
<dbReference type="OrthoDB" id="9795150at2"/>
<keyword evidence="4" id="KW-1185">Reference proteome</keyword>
<gene>
    <name evidence="3" type="ORF">TVD_05185</name>
</gene>
<organism evidence="3 4">
    <name type="scientific">Thioalkalivibrio versutus</name>
    <dbReference type="NCBI Taxonomy" id="106634"/>
    <lineage>
        <taxon>Bacteria</taxon>
        <taxon>Pseudomonadati</taxon>
        <taxon>Pseudomonadota</taxon>
        <taxon>Gammaproteobacteria</taxon>
        <taxon>Chromatiales</taxon>
        <taxon>Ectothiorhodospiraceae</taxon>
        <taxon>Thioalkalivibrio</taxon>
    </lineage>
</organism>
<dbReference type="PANTHER" id="PTHR33055">
    <property type="entry name" value="TRANSPOSASE FOR INSERTION SEQUENCE ELEMENT IS1111A"/>
    <property type="match status" value="1"/>
</dbReference>
<dbReference type="Pfam" id="PF02371">
    <property type="entry name" value="Transposase_20"/>
    <property type="match status" value="1"/>
</dbReference>
<dbReference type="PATRIC" id="fig|106634.4.peg.1057"/>
<dbReference type="PANTHER" id="PTHR33055:SF3">
    <property type="entry name" value="PUTATIVE TRANSPOSASE FOR IS117-RELATED"/>
    <property type="match status" value="1"/>
</dbReference>
<dbReference type="Proteomes" id="UP000064201">
    <property type="component" value="Chromosome"/>
</dbReference>
<dbReference type="EMBL" id="CP011367">
    <property type="protein sequence ID" value="AKJ94798.1"/>
    <property type="molecule type" value="Genomic_DNA"/>
</dbReference>
<evidence type="ECO:0000313" key="3">
    <source>
        <dbReference type="EMBL" id="AKJ94798.1"/>
    </source>
</evidence>
<name>A0A0G3G0Q6_9GAMM</name>
<feature type="domain" description="Transposase IS116/IS110/IS902 C-terminal" evidence="2">
    <location>
        <begin position="189"/>
        <end position="270"/>
    </location>
</feature>
<reference evidence="3 4" key="1">
    <citation type="submission" date="2015-04" db="EMBL/GenBank/DDBJ databases">
        <title>Complete Sequence for the Genome of the Thioalkalivibrio versutus D301.</title>
        <authorList>
            <person name="Mu T."/>
            <person name="Zhou J."/>
            <person name="Xu X."/>
        </authorList>
    </citation>
    <scope>NUCLEOTIDE SEQUENCE [LARGE SCALE GENOMIC DNA]</scope>
    <source>
        <strain evidence="3 4">D301</strain>
    </source>
</reference>
<evidence type="ECO:0000313" key="4">
    <source>
        <dbReference type="Proteomes" id="UP000064201"/>
    </source>
</evidence>